<dbReference type="Proteomes" id="UP000298179">
    <property type="component" value="Unassembled WGS sequence"/>
</dbReference>
<organism evidence="2 3">
    <name type="scientific">Jiella endophytica</name>
    <dbReference type="NCBI Taxonomy" id="2558362"/>
    <lineage>
        <taxon>Bacteria</taxon>
        <taxon>Pseudomonadati</taxon>
        <taxon>Pseudomonadota</taxon>
        <taxon>Alphaproteobacteria</taxon>
        <taxon>Hyphomicrobiales</taxon>
        <taxon>Aurantimonadaceae</taxon>
        <taxon>Jiella</taxon>
    </lineage>
</organism>
<evidence type="ECO:0000256" key="1">
    <source>
        <dbReference type="SAM" id="MobiDB-lite"/>
    </source>
</evidence>
<comment type="caution">
    <text evidence="2">The sequence shown here is derived from an EMBL/GenBank/DDBJ whole genome shotgun (WGS) entry which is preliminary data.</text>
</comment>
<reference evidence="2 3" key="1">
    <citation type="submission" date="2019-03" db="EMBL/GenBank/DDBJ databases">
        <title>Jiella endophytica sp. nov., a novel endophytic bacterium isolated from root of Ficus microcarpa Linn. f.</title>
        <authorList>
            <person name="Tuo L."/>
        </authorList>
    </citation>
    <scope>NUCLEOTIDE SEQUENCE [LARGE SCALE GENOMIC DNA]</scope>
    <source>
        <strain evidence="2 3">CBS5Q-3</strain>
    </source>
</reference>
<proteinExistence type="predicted"/>
<dbReference type="RefSeq" id="WP_134763290.1">
    <property type="nucleotide sequence ID" value="NZ_SOZD01000005.1"/>
</dbReference>
<protein>
    <recommendedName>
        <fullName evidence="4">Head-tail adaptor protein</fullName>
    </recommendedName>
</protein>
<dbReference type="AlphaFoldDB" id="A0A4Y8RET5"/>
<accession>A0A4Y8RET5</accession>
<dbReference type="OrthoDB" id="7866819at2"/>
<evidence type="ECO:0000313" key="2">
    <source>
        <dbReference type="EMBL" id="TFF20815.1"/>
    </source>
</evidence>
<name>A0A4Y8RET5_9HYPH</name>
<feature type="region of interest" description="Disordered" evidence="1">
    <location>
        <begin position="45"/>
        <end position="66"/>
    </location>
</feature>
<evidence type="ECO:0008006" key="4">
    <source>
        <dbReference type="Google" id="ProtNLM"/>
    </source>
</evidence>
<dbReference type="EMBL" id="SOZD01000005">
    <property type="protein sequence ID" value="TFF20815.1"/>
    <property type="molecule type" value="Genomic_DNA"/>
</dbReference>
<keyword evidence="3" id="KW-1185">Reference proteome</keyword>
<evidence type="ECO:0000313" key="3">
    <source>
        <dbReference type="Proteomes" id="UP000298179"/>
    </source>
</evidence>
<gene>
    <name evidence="2" type="ORF">E3C22_18175</name>
</gene>
<sequence length="125" mass="13738">MAALDARYRALARRGRAMVWNEALRLFPLKDGRVDLERPQHPFAGAVRHGTEKASNASGGGAEAWATRVSASEAEARITRATYTGPQIREGDKIRCMDRTGQPFYEVAAVNDRDAGDLILRLVEA</sequence>